<proteinExistence type="predicted"/>
<gene>
    <name evidence="1" type="ORF">BECKDK2373C_GA0170839_100121</name>
</gene>
<protein>
    <submittedName>
        <fullName evidence="1">Uncharacterized protein</fullName>
    </submittedName>
</protein>
<accession>A0A450RTW1</accession>
<sequence>MKTVTLRVDDSIDKQFFWLLGHFSPSEVKVLEQSEYMSDDEYLRSIEGMVQSIRDARDEPVEQCVALDKLEW</sequence>
<reference evidence="1" key="1">
    <citation type="submission" date="2019-02" db="EMBL/GenBank/DDBJ databases">
        <authorList>
            <person name="Gruber-Vodicka R. H."/>
            <person name="Seah K. B. B."/>
        </authorList>
    </citation>
    <scope>NUCLEOTIDE SEQUENCE</scope>
    <source>
        <strain evidence="1">BECK_DK161</strain>
    </source>
</reference>
<organism evidence="1">
    <name type="scientific">Candidatus Kentrum sp. DK</name>
    <dbReference type="NCBI Taxonomy" id="2126562"/>
    <lineage>
        <taxon>Bacteria</taxon>
        <taxon>Pseudomonadati</taxon>
        <taxon>Pseudomonadota</taxon>
        <taxon>Gammaproteobacteria</taxon>
        <taxon>Candidatus Kentrum</taxon>
    </lineage>
</organism>
<dbReference type="EMBL" id="CAADEY010000001">
    <property type="protein sequence ID" value="VFJ42485.1"/>
    <property type="molecule type" value="Genomic_DNA"/>
</dbReference>
<dbReference type="AlphaFoldDB" id="A0A450RTW1"/>
<name>A0A450RTW1_9GAMM</name>
<evidence type="ECO:0000313" key="1">
    <source>
        <dbReference type="EMBL" id="VFJ42485.1"/>
    </source>
</evidence>